<dbReference type="EMBL" id="SLXF01000006">
    <property type="protein sequence ID" value="TCP06595.1"/>
    <property type="molecule type" value="Genomic_DNA"/>
</dbReference>
<dbReference type="RefSeq" id="WP_132765428.1">
    <property type="nucleotide sequence ID" value="NZ_CP110416.1"/>
</dbReference>
<evidence type="ECO:0000313" key="4">
    <source>
        <dbReference type="Proteomes" id="UP000294772"/>
    </source>
</evidence>
<name>A0AA46DDS3_9BURK</name>
<reference evidence="3 4" key="1">
    <citation type="submission" date="2019-03" db="EMBL/GenBank/DDBJ databases">
        <title>Genomic Encyclopedia of Type Strains, Phase IV (KMG-IV): sequencing the most valuable type-strain genomes for metagenomic binning, comparative biology and taxonomic classification.</title>
        <authorList>
            <person name="Goeker M."/>
        </authorList>
    </citation>
    <scope>NUCLEOTIDE SEQUENCE [LARGE SCALE GENOMIC DNA]</scope>
    <source>
        <strain evidence="3 4">DSM 15264</strain>
    </source>
</reference>
<proteinExistence type="predicted"/>
<dbReference type="AlphaFoldDB" id="A0AA46DDS3"/>
<feature type="coiled-coil region" evidence="1">
    <location>
        <begin position="104"/>
        <end position="131"/>
    </location>
</feature>
<sequence length="205" mass="22687">MTDRQITHAPGCWGWGPRHYECALREIELLAAQLTAAQQRGQAAPPSAPAGVEDMQRRLDREESDHARTIDQRDAAEDALGRMFQAVTGRTAEWSSAWGYLDAIEEVEEHVATLATERDQLAAALEAAREDAYVALVVDIRLACGDNGKRSQPELVEYIRELTRDAERYRWLRQGESDAIATIKADTLDAVIDAAMQRTSGGDHG</sequence>
<gene>
    <name evidence="3" type="ORF">EV676_10678</name>
</gene>
<feature type="compositionally biased region" description="Basic and acidic residues" evidence="2">
    <location>
        <begin position="54"/>
        <end position="68"/>
    </location>
</feature>
<accession>A0AA46DDS3</accession>
<evidence type="ECO:0000313" key="3">
    <source>
        <dbReference type="EMBL" id="TCP06595.1"/>
    </source>
</evidence>
<organism evidence="3 4">
    <name type="scientific">Caldimonas thermodepolymerans</name>
    <dbReference type="NCBI Taxonomy" id="215580"/>
    <lineage>
        <taxon>Bacteria</taxon>
        <taxon>Pseudomonadati</taxon>
        <taxon>Pseudomonadota</taxon>
        <taxon>Betaproteobacteria</taxon>
        <taxon>Burkholderiales</taxon>
        <taxon>Sphaerotilaceae</taxon>
        <taxon>Caldimonas</taxon>
    </lineage>
</organism>
<comment type="caution">
    <text evidence="3">The sequence shown here is derived from an EMBL/GenBank/DDBJ whole genome shotgun (WGS) entry which is preliminary data.</text>
</comment>
<feature type="region of interest" description="Disordered" evidence="2">
    <location>
        <begin position="38"/>
        <end position="68"/>
    </location>
</feature>
<keyword evidence="1" id="KW-0175">Coiled coil</keyword>
<dbReference type="Proteomes" id="UP000294772">
    <property type="component" value="Unassembled WGS sequence"/>
</dbReference>
<protein>
    <submittedName>
        <fullName evidence="3">Uncharacterized protein</fullName>
    </submittedName>
</protein>
<evidence type="ECO:0000256" key="2">
    <source>
        <dbReference type="SAM" id="MobiDB-lite"/>
    </source>
</evidence>
<evidence type="ECO:0000256" key="1">
    <source>
        <dbReference type="SAM" id="Coils"/>
    </source>
</evidence>